<keyword evidence="2" id="KW-0812">Transmembrane</keyword>
<feature type="region of interest" description="Disordered" evidence="1">
    <location>
        <begin position="161"/>
        <end position="189"/>
    </location>
</feature>
<keyword evidence="2" id="KW-1133">Transmembrane helix</keyword>
<feature type="compositionally biased region" description="Polar residues" evidence="1">
    <location>
        <begin position="163"/>
        <end position="186"/>
    </location>
</feature>
<dbReference type="NCBIfam" id="TIGR03504">
    <property type="entry name" value="FimV_Cterm"/>
    <property type="match status" value="1"/>
</dbReference>
<proteinExistence type="predicted"/>
<dbReference type="AlphaFoldDB" id="A0A7L6AWG4"/>
<dbReference type="InterPro" id="IPR020011">
    <property type="entry name" value="FimV_C"/>
</dbReference>
<sequence>MNMSIPFNKWAYLKFSSVWVLATLLSVGLVEVAQAEDKTWEVKAGDSLGKVVAGQYPGYSNRAAIMQEILSRNPDVFLNNDMNRLIVGKTLKLPAPDEIPELKAPAPKPEKAGSAGNENQDTLQSLKTQVAEQKETIAMLEEENASLQEMVKGYAEAKAAAGTDSNDLQKQLDSTKQELQASQTKAKTLEEQLAGSKHENEALQNDLQQIRAAAAVAEDKGSGSSILPWSLLGLLALLTLPLIWLLRRKQGKALAPAPLAAKVESPGEVALVTSPVPTAQMVEEEESNAAPIEENQHQVTVAAATVGNPDADLKLNIARAYLDLRDSEAAADILQDVLVEGGEQQRQEAREILSFIT</sequence>
<evidence type="ECO:0000256" key="1">
    <source>
        <dbReference type="SAM" id="MobiDB-lite"/>
    </source>
</evidence>
<evidence type="ECO:0008006" key="5">
    <source>
        <dbReference type="Google" id="ProtNLM"/>
    </source>
</evidence>
<accession>A0A7L6AWG4</accession>
<dbReference type="InterPro" id="IPR038440">
    <property type="entry name" value="FimV_C_sf"/>
</dbReference>
<feature type="transmembrane region" description="Helical" evidence="2">
    <location>
        <begin position="226"/>
        <end position="246"/>
    </location>
</feature>
<keyword evidence="4" id="KW-1185">Reference proteome</keyword>
<name>A0A7L6AWG4_9GAMM</name>
<evidence type="ECO:0000313" key="4">
    <source>
        <dbReference type="Proteomes" id="UP000510621"/>
    </source>
</evidence>
<dbReference type="EMBL" id="CP059265">
    <property type="protein sequence ID" value="QLQ33328.1"/>
    <property type="molecule type" value="Genomic_DNA"/>
</dbReference>
<reference evidence="3" key="1">
    <citation type="submission" date="2020-06" db="EMBL/GenBank/DDBJ databases">
        <title>Analysis procedures for assessing recovery of high quality, complete, closed genomes from Nanopore long read metagenome sequencing.</title>
        <authorList>
            <person name="Bessarab I."/>
            <person name="Arumugam K."/>
            <person name="Haryono M."/>
            <person name="Liu X."/>
            <person name="Roy S."/>
            <person name="Zuniga-Montanez R.E."/>
            <person name="Qiu G."/>
            <person name="Drautz-Moses D.I."/>
            <person name="Law Y.Y."/>
            <person name="Wuertz S."/>
            <person name="Lauro F.M."/>
            <person name="Huson D.H."/>
            <person name="Williams R.B."/>
        </authorList>
    </citation>
    <scope>NUCLEOTIDE SEQUENCE [LARGE SCALE GENOMIC DNA]</scope>
    <source>
        <strain evidence="3">SSD2</strain>
    </source>
</reference>
<organism evidence="3 4">
    <name type="scientific">Candidatus Thiothrix singaporensis</name>
    <dbReference type="NCBI Taxonomy" id="2799669"/>
    <lineage>
        <taxon>Bacteria</taxon>
        <taxon>Pseudomonadati</taxon>
        <taxon>Pseudomonadota</taxon>
        <taxon>Gammaproteobacteria</taxon>
        <taxon>Thiotrichales</taxon>
        <taxon>Thiotrichaceae</taxon>
        <taxon>Thiothrix</taxon>
    </lineage>
</organism>
<protein>
    <recommendedName>
        <fullName evidence="5">LysM domain-containing protein</fullName>
    </recommendedName>
</protein>
<feature type="region of interest" description="Disordered" evidence="1">
    <location>
        <begin position="98"/>
        <end position="120"/>
    </location>
</feature>
<gene>
    <name evidence="3" type="ORF">HZT40_18930</name>
</gene>
<dbReference type="Proteomes" id="UP000510621">
    <property type="component" value="Chromosome"/>
</dbReference>
<evidence type="ECO:0000313" key="3">
    <source>
        <dbReference type="EMBL" id="QLQ33328.1"/>
    </source>
</evidence>
<evidence type="ECO:0000256" key="2">
    <source>
        <dbReference type="SAM" id="Phobius"/>
    </source>
</evidence>
<dbReference type="KEGG" id="this:HZT40_18930"/>
<keyword evidence="2" id="KW-0472">Membrane</keyword>
<dbReference type="Gene3D" id="1.20.58.2200">
    <property type="match status" value="1"/>
</dbReference>